<feature type="transmembrane region" description="Helical" evidence="1">
    <location>
        <begin position="57"/>
        <end position="77"/>
    </location>
</feature>
<dbReference type="PANTHER" id="PTHR37019:SF2">
    <property type="entry name" value="EXPERA DOMAIN-CONTAINING PROTEIN"/>
    <property type="match status" value="1"/>
</dbReference>
<proteinExistence type="predicted"/>
<dbReference type="PANTHER" id="PTHR37019">
    <property type="entry name" value="CHROMOSOME 1, WHOLE GENOME SHOTGUN SEQUENCE"/>
    <property type="match status" value="1"/>
</dbReference>
<comment type="caution">
    <text evidence="3">The sequence shown here is derived from an EMBL/GenBank/DDBJ whole genome shotgun (WGS) entry which is preliminary data.</text>
</comment>
<dbReference type="EMBL" id="JABEYC010000965">
    <property type="protein sequence ID" value="KAF4971539.1"/>
    <property type="molecule type" value="Genomic_DNA"/>
</dbReference>
<keyword evidence="1" id="KW-1133">Transmembrane helix</keyword>
<evidence type="ECO:0000313" key="4">
    <source>
        <dbReference type="Proteomes" id="UP000635477"/>
    </source>
</evidence>
<feature type="domain" description="DUF7704" evidence="2">
    <location>
        <begin position="2"/>
        <end position="143"/>
    </location>
</feature>
<dbReference type="OrthoDB" id="2937326at2759"/>
<keyword evidence="1" id="KW-0472">Membrane</keyword>
<dbReference type="Proteomes" id="UP000635477">
    <property type="component" value="Unassembled WGS sequence"/>
</dbReference>
<gene>
    <name evidence="3" type="ORF">FZEAL_9823</name>
</gene>
<dbReference type="InterPro" id="IPR056121">
    <property type="entry name" value="DUF7704"/>
</dbReference>
<accession>A0A8H4XEU5</accession>
<reference evidence="3" key="1">
    <citation type="journal article" date="2020" name="BMC Genomics">
        <title>Correction to: Identification and distribution of gene clusters required for synthesis of sphingolipid metabolism inhibitors in diverse species of the filamentous fungus Fusarium.</title>
        <authorList>
            <person name="Kim H.S."/>
            <person name="Lohmar J.M."/>
            <person name="Busman M."/>
            <person name="Brown D.W."/>
            <person name="Naumann T.A."/>
            <person name="Divon H.H."/>
            <person name="Lysoe E."/>
            <person name="Uhlig S."/>
            <person name="Proctor R.H."/>
        </authorList>
    </citation>
    <scope>NUCLEOTIDE SEQUENCE</scope>
    <source>
        <strain evidence="3">NRRL 22465</strain>
    </source>
</reference>
<reference evidence="3" key="2">
    <citation type="submission" date="2020-05" db="EMBL/GenBank/DDBJ databases">
        <authorList>
            <person name="Kim H.-S."/>
            <person name="Proctor R.H."/>
            <person name="Brown D.W."/>
        </authorList>
    </citation>
    <scope>NUCLEOTIDE SEQUENCE</scope>
    <source>
        <strain evidence="3">NRRL 22465</strain>
    </source>
</reference>
<protein>
    <recommendedName>
        <fullName evidence="2">DUF7704 domain-containing protein</fullName>
    </recommendedName>
</protein>
<keyword evidence="4" id="KW-1185">Reference proteome</keyword>
<feature type="transmembrane region" description="Helical" evidence="1">
    <location>
        <begin position="7"/>
        <end position="26"/>
    </location>
</feature>
<evidence type="ECO:0000256" key="1">
    <source>
        <dbReference type="SAM" id="Phobius"/>
    </source>
</evidence>
<evidence type="ECO:0000259" key="2">
    <source>
        <dbReference type="Pfam" id="PF24803"/>
    </source>
</evidence>
<feature type="transmembrane region" description="Helical" evidence="1">
    <location>
        <begin position="123"/>
        <end position="145"/>
    </location>
</feature>
<sequence>MASCLSTWPFVLFGIVEPLLLVWGYINFLQDPFQYYAAQMPGYPSAIEHFTPPAQVLSWQMGNIFPLLAAIAVICCWTKHGEVAVWYLIAVAFADMGHIYAVYRAGPDYFLNVAEWNDMTWGNVGVSAFLNVNRWLTVLGVFGTVGGSMDRAKKTA</sequence>
<name>A0A8H4XEU5_9HYPO</name>
<dbReference type="AlphaFoldDB" id="A0A8H4XEU5"/>
<keyword evidence="1" id="KW-0812">Transmembrane</keyword>
<organism evidence="3 4">
    <name type="scientific">Fusarium zealandicum</name>
    <dbReference type="NCBI Taxonomy" id="1053134"/>
    <lineage>
        <taxon>Eukaryota</taxon>
        <taxon>Fungi</taxon>
        <taxon>Dikarya</taxon>
        <taxon>Ascomycota</taxon>
        <taxon>Pezizomycotina</taxon>
        <taxon>Sordariomycetes</taxon>
        <taxon>Hypocreomycetidae</taxon>
        <taxon>Hypocreales</taxon>
        <taxon>Nectriaceae</taxon>
        <taxon>Fusarium</taxon>
        <taxon>Fusarium staphyleae species complex</taxon>
    </lineage>
</organism>
<dbReference type="Pfam" id="PF24803">
    <property type="entry name" value="DUF7704"/>
    <property type="match status" value="1"/>
</dbReference>
<feature type="transmembrane region" description="Helical" evidence="1">
    <location>
        <begin position="84"/>
        <end position="103"/>
    </location>
</feature>
<evidence type="ECO:0000313" key="3">
    <source>
        <dbReference type="EMBL" id="KAF4971539.1"/>
    </source>
</evidence>